<reference evidence="11" key="1">
    <citation type="submission" date="2022-01" db="EMBL/GenBank/DDBJ databases">
        <authorList>
            <person name="Braso-Vives M."/>
        </authorList>
    </citation>
    <scope>NUCLEOTIDE SEQUENCE</scope>
</reference>
<evidence type="ECO:0000256" key="1">
    <source>
        <dbReference type="ARBA" id="ARBA00004141"/>
    </source>
</evidence>
<keyword evidence="3 8" id="KW-0812">Transmembrane</keyword>
<feature type="transmembrane region" description="Helical" evidence="8">
    <location>
        <begin position="1112"/>
        <end position="1130"/>
    </location>
</feature>
<dbReference type="GO" id="GO:0050982">
    <property type="term" value="P:detection of mechanical stimulus"/>
    <property type="evidence" value="ECO:0007669"/>
    <property type="project" value="TreeGrafter"/>
</dbReference>
<proteinExistence type="inferred from homology"/>
<evidence type="ECO:0000313" key="11">
    <source>
        <dbReference type="EMBL" id="CAH1277099.1"/>
    </source>
</evidence>
<evidence type="ECO:0000256" key="8">
    <source>
        <dbReference type="SAM" id="Phobius"/>
    </source>
</evidence>
<evidence type="ECO:0000259" key="9">
    <source>
        <dbReference type="PROSITE" id="PS50095"/>
    </source>
</evidence>
<dbReference type="SMART" id="SM00303">
    <property type="entry name" value="GPS"/>
    <property type="match status" value="1"/>
</dbReference>
<sequence>MQVARGLELSAEAMKMLVENDTTASIPLNDIKVVSANIFTGLTILLQYTAASAGKDEGSSLEDQETLEVNNETARVAFKAISNVLSMYYALAPDNESATLEMSVLHAKIHKEPCEDTQKKVFTVNDTLFVVPAFNTLANGCEAGSFGVEVINSDFNPFRYSENSPDVGSEVVGLTVWRGRDRTPVHHLPEPVDMIIPRDTQRTTSTVYKHTGRIGSSDDIIVVPFRPQRARTALTILLYVTSTSHADLDLPHVQLVWRKASAPTVDSFKANNWTTVLPVPQARLYTLQLTHTYNNTNLTSHPYSWLLPSEALNVTELDIQDKTTFYLGVKYAAEDTITPVETEVTVSILESACVYFGEDSSHLWESDGCKVGPLSNTTHLHCRCDHLTKFAGFVPPNPINFDVALSANIAENPMGLIAVLSVFGLFLLGLLMARKADRTDLTKVGVTTPIGHKLNPDPDYHYIVTVYTGFRLDAGTTAQVSLTVFGFRGESEPLALRDDRRQLFGGGSVDSFLVSSEEWLGLLTHVHFWHDNAGPSPGWFLSKVVIQHVCSGRVDYFICNKWLALDEDDGRINRMVFVASPEEMADVSNLISERAAKDFHDGHLFYSVIGRPARSPFTRAQRLACCMSTVYSAMLANIMFFRQADNFDPPEPIRIMGVEMELPISLPEIMIAIESAAIVFPINALIVLLYRNAAPKQSSMPAGKHADTKDVKTQKTEQGRRCRLPWWTTTVAGLLAFAVSFVAAFFTVLYTLSFGRDKAEAWFTTFLASFVTDMILIQPVKVLAAAVCLGLLIRKPTTEEDPAPTEPAGDEEYLQIEAEQPAPEVAARTPPAGEDLARDRAHRIRRKRCRHLLKEMLLYGTFLSVLMVMSYTERSSLAFHMNNSIRRALEGSPTFLKISDPASYWTWLEQGVLPAVHCPAWYNGRSCEDNLTLPDHLTRAISPLQLRQVRTRQERDCSVPAAMAHVVAGCLDEYSAGEVDTGSYSGSWGVATNYTDHDNSTDNRTVLSPWDYTYGDVNNGFLYVGDHGVYSGGGYTAALGGTLNDSLRTLASLRSNGWLDNRTRAVFMEAVLYNPHANLFGVVTMTTEFSITGRVSTATELVIFRIHHDGQVLLLVLRMVLIIFLLFSLVREGGCSICLLLHPTYLVV</sequence>
<dbReference type="SMART" id="SM00308">
    <property type="entry name" value="LH2"/>
    <property type="match status" value="1"/>
</dbReference>
<dbReference type="FunFam" id="2.60.60.20:FF:000019">
    <property type="entry name" value="Uncharacterized protein"/>
    <property type="match status" value="1"/>
</dbReference>
<name>A0A8S4MNC0_BRALA</name>
<dbReference type="EMBL" id="CAKMNS010000160">
    <property type="protein sequence ID" value="CAH1277099.1"/>
    <property type="molecule type" value="Genomic_DNA"/>
</dbReference>
<keyword evidence="5 8" id="KW-0472">Membrane</keyword>
<dbReference type="InterPro" id="IPR046791">
    <property type="entry name" value="Polycystin_dom"/>
</dbReference>
<evidence type="ECO:0000256" key="5">
    <source>
        <dbReference type="ARBA" id="ARBA00023136"/>
    </source>
</evidence>
<keyword evidence="4 8" id="KW-1133">Transmembrane helix</keyword>
<dbReference type="InterPro" id="IPR051223">
    <property type="entry name" value="Polycystin"/>
</dbReference>
<dbReference type="SUPFAM" id="SSF49723">
    <property type="entry name" value="Lipase/lipooxygenase domain (PLAT/LH2 domain)"/>
    <property type="match status" value="1"/>
</dbReference>
<dbReference type="PROSITE" id="PS50221">
    <property type="entry name" value="GAIN_B"/>
    <property type="match status" value="1"/>
</dbReference>
<comment type="subcellular location">
    <subcellularLocation>
        <location evidence="1">Membrane</location>
        <topology evidence="1">Multi-pass membrane protein</topology>
    </subcellularLocation>
</comment>
<evidence type="ECO:0000256" key="3">
    <source>
        <dbReference type="ARBA" id="ARBA00022692"/>
    </source>
</evidence>
<feature type="transmembrane region" description="Helical" evidence="8">
    <location>
        <begin position="669"/>
        <end position="690"/>
    </location>
</feature>
<dbReference type="InterPro" id="IPR057244">
    <property type="entry name" value="GAIN_B"/>
</dbReference>
<dbReference type="AlphaFoldDB" id="A0A8S4MNC0"/>
<evidence type="ECO:0000256" key="7">
    <source>
        <dbReference type="PROSITE-ProRule" id="PRU00152"/>
    </source>
</evidence>
<dbReference type="Gene3D" id="2.60.60.20">
    <property type="entry name" value="PLAT/LH2 domain"/>
    <property type="match status" value="1"/>
</dbReference>
<evidence type="ECO:0000259" key="10">
    <source>
        <dbReference type="PROSITE" id="PS50221"/>
    </source>
</evidence>
<dbReference type="InterPro" id="IPR000203">
    <property type="entry name" value="GPS"/>
</dbReference>
<dbReference type="Pfam" id="PF01477">
    <property type="entry name" value="PLAT"/>
    <property type="match status" value="1"/>
</dbReference>
<evidence type="ECO:0000256" key="2">
    <source>
        <dbReference type="ARBA" id="ARBA00007200"/>
    </source>
</evidence>
<keyword evidence="12" id="KW-1185">Reference proteome</keyword>
<dbReference type="Pfam" id="PF01825">
    <property type="entry name" value="GPS"/>
    <property type="match status" value="1"/>
</dbReference>
<dbReference type="GO" id="GO:0016020">
    <property type="term" value="C:membrane"/>
    <property type="evidence" value="ECO:0007669"/>
    <property type="project" value="UniProtKB-SubCell"/>
</dbReference>
<feature type="domain" description="PLAT" evidence="9">
    <location>
        <begin position="460"/>
        <end position="577"/>
    </location>
</feature>
<organism evidence="11 12">
    <name type="scientific">Branchiostoma lanceolatum</name>
    <name type="common">Common lancelet</name>
    <name type="synonym">Amphioxus lanceolatum</name>
    <dbReference type="NCBI Taxonomy" id="7740"/>
    <lineage>
        <taxon>Eukaryota</taxon>
        <taxon>Metazoa</taxon>
        <taxon>Chordata</taxon>
        <taxon>Cephalochordata</taxon>
        <taxon>Leptocardii</taxon>
        <taxon>Amphioxiformes</taxon>
        <taxon>Branchiostomatidae</taxon>
        <taxon>Branchiostoma</taxon>
    </lineage>
</organism>
<protein>
    <submittedName>
        <fullName evidence="11">PKD1L3 protein</fullName>
    </submittedName>
</protein>
<feature type="domain" description="GAIN-B" evidence="10">
    <location>
        <begin position="251"/>
        <end position="400"/>
    </location>
</feature>
<feature type="transmembrane region" description="Helical" evidence="8">
    <location>
        <begin position="762"/>
        <end position="793"/>
    </location>
</feature>
<dbReference type="InterPro" id="IPR001024">
    <property type="entry name" value="PLAT/LH2_dom"/>
</dbReference>
<dbReference type="GO" id="GO:0005262">
    <property type="term" value="F:calcium channel activity"/>
    <property type="evidence" value="ECO:0007669"/>
    <property type="project" value="TreeGrafter"/>
</dbReference>
<comment type="caution">
    <text evidence="11">The sequence shown here is derived from an EMBL/GenBank/DDBJ whole genome shotgun (WGS) entry which is preliminary data.</text>
</comment>
<comment type="caution">
    <text evidence="7">Lacks conserved residue(s) required for the propagation of feature annotation.</text>
</comment>
<dbReference type="InterPro" id="IPR046338">
    <property type="entry name" value="GAIN_dom_sf"/>
</dbReference>
<dbReference type="InterPro" id="IPR036392">
    <property type="entry name" value="PLAT/LH2_dom_sf"/>
</dbReference>
<feature type="transmembrane region" description="Helical" evidence="8">
    <location>
        <begin position="724"/>
        <end position="750"/>
    </location>
</feature>
<evidence type="ECO:0000313" key="12">
    <source>
        <dbReference type="Proteomes" id="UP000838412"/>
    </source>
</evidence>
<evidence type="ECO:0000256" key="6">
    <source>
        <dbReference type="ARBA" id="ARBA00023157"/>
    </source>
</evidence>
<dbReference type="PANTHER" id="PTHR10877">
    <property type="entry name" value="POLYCYSTIN FAMILY MEMBER"/>
    <property type="match status" value="1"/>
</dbReference>
<dbReference type="PANTHER" id="PTHR10877:SF194">
    <property type="entry name" value="LOCATION OF VULVA DEFECTIVE 1"/>
    <property type="match status" value="1"/>
</dbReference>
<feature type="transmembrane region" description="Helical" evidence="8">
    <location>
        <begin position="414"/>
        <end position="433"/>
    </location>
</feature>
<evidence type="ECO:0000256" key="4">
    <source>
        <dbReference type="ARBA" id="ARBA00022989"/>
    </source>
</evidence>
<keyword evidence="6" id="KW-1015">Disulfide bond</keyword>
<gene>
    <name evidence="11" type="primary">PKD1L3</name>
    <name evidence="11" type="ORF">BLAG_LOCUS25975</name>
</gene>
<dbReference type="Gene3D" id="2.60.220.50">
    <property type="match status" value="1"/>
</dbReference>
<accession>A0A8S4MNC0</accession>
<feature type="transmembrane region" description="Helical" evidence="8">
    <location>
        <begin position="852"/>
        <end position="871"/>
    </location>
</feature>
<dbReference type="Pfam" id="PF20519">
    <property type="entry name" value="Polycystin_dom"/>
    <property type="match status" value="1"/>
</dbReference>
<feature type="transmembrane region" description="Helical" evidence="8">
    <location>
        <begin position="623"/>
        <end position="641"/>
    </location>
</feature>
<dbReference type="OrthoDB" id="444119at2759"/>
<dbReference type="Proteomes" id="UP000838412">
    <property type="component" value="Unassembled WGS sequence"/>
</dbReference>
<dbReference type="PROSITE" id="PS50095">
    <property type="entry name" value="PLAT"/>
    <property type="match status" value="1"/>
</dbReference>
<comment type="similarity">
    <text evidence="2">Belongs to the polycystin family.</text>
</comment>